<evidence type="ECO:0000313" key="3">
    <source>
        <dbReference type="EMBL" id="ABE29383.1"/>
    </source>
</evidence>
<dbReference type="KEGG" id="bxb:DR64_1303"/>
<dbReference type="PANTHER" id="PTHR48081">
    <property type="entry name" value="AB HYDROLASE SUPERFAMILY PROTEIN C4A8.06C"/>
    <property type="match status" value="1"/>
</dbReference>
<dbReference type="InterPro" id="IPR029058">
    <property type="entry name" value="AB_hydrolase_fold"/>
</dbReference>
<keyword evidence="4" id="KW-1185">Reference proteome</keyword>
<dbReference type="GO" id="GO:0016787">
    <property type="term" value="F:hydrolase activity"/>
    <property type="evidence" value="ECO:0007669"/>
    <property type="project" value="UniProtKB-KW"/>
</dbReference>
<evidence type="ECO:0000256" key="1">
    <source>
        <dbReference type="ARBA" id="ARBA00022801"/>
    </source>
</evidence>
<sequence>MEPELKALIEQLSQAGRRPFWQCTVDDARNAPTLVKRLFPDAPSVERTQDIRISSTRGHAFPARLYVPRDRPCGLIVYLHGGGWVVGSVDDYHPLTATITARSGFAVLSVDYRLAPEHAFPIPLEDARAALEWASSGSAAVAIGADVNCLIVMGDSAGANLATVAARLHNEKNIDRRVDGQVLVYPVTGHDFKTASYDEFAEGNLLTRNDMQWFWDHYCPERAARANPLASPLEAEDLSMSPPALVMTAGRDPLRDEGEAYGARLRKAGVDVAVVRCDGLVHGFLAMIHQVPGAARAFDRIVDYITRLGEAVPEARR</sequence>
<dbReference type="SUPFAM" id="SSF53474">
    <property type="entry name" value="alpha/beta-Hydrolases"/>
    <property type="match status" value="1"/>
</dbReference>
<accession>Q143V6</accession>
<organism evidence="3 4">
    <name type="scientific">Paraburkholderia xenovorans (strain LB400)</name>
    <dbReference type="NCBI Taxonomy" id="266265"/>
    <lineage>
        <taxon>Bacteria</taxon>
        <taxon>Pseudomonadati</taxon>
        <taxon>Pseudomonadota</taxon>
        <taxon>Betaproteobacteria</taxon>
        <taxon>Burkholderiales</taxon>
        <taxon>Burkholderiaceae</taxon>
        <taxon>Paraburkholderia</taxon>
    </lineage>
</organism>
<dbReference type="PANTHER" id="PTHR48081:SF8">
    <property type="entry name" value="ALPHA_BETA HYDROLASE FOLD-3 DOMAIN-CONTAINING PROTEIN-RELATED"/>
    <property type="match status" value="1"/>
</dbReference>
<dbReference type="InterPro" id="IPR050300">
    <property type="entry name" value="GDXG_lipolytic_enzyme"/>
</dbReference>
<dbReference type="eggNOG" id="COG0657">
    <property type="taxonomic scope" value="Bacteria"/>
</dbReference>
<protein>
    <submittedName>
        <fullName evidence="3">Esterase/lipase</fullName>
    </submittedName>
</protein>
<dbReference type="AlphaFoldDB" id="Q143V6"/>
<evidence type="ECO:0000259" key="2">
    <source>
        <dbReference type="Pfam" id="PF07859"/>
    </source>
</evidence>
<dbReference type="KEGG" id="bxe:Bxe_A3606"/>
<dbReference type="Proteomes" id="UP000001817">
    <property type="component" value="Chromosome 1"/>
</dbReference>
<dbReference type="Gene3D" id="3.40.50.1820">
    <property type="entry name" value="alpha/beta hydrolase"/>
    <property type="match status" value="1"/>
</dbReference>
<reference evidence="3 4" key="1">
    <citation type="journal article" date="2006" name="Proc. Natl. Acad. Sci. U.S.A.">
        <title>Burkholderia xenovorans LB400 harbors a multi-replicon, 9.73-Mbp genome shaped for versatility.</title>
        <authorList>
            <person name="Chain P.S."/>
            <person name="Denef V.J."/>
            <person name="Konstantinidis K.T."/>
            <person name="Vergez L.M."/>
            <person name="Agullo L."/>
            <person name="Reyes V.L."/>
            <person name="Hauser L."/>
            <person name="Cordova M."/>
            <person name="Gomez L."/>
            <person name="Gonzalez M."/>
            <person name="Land M."/>
            <person name="Lao V."/>
            <person name="Larimer F."/>
            <person name="LiPuma J.J."/>
            <person name="Mahenthiralingam E."/>
            <person name="Malfatti S.A."/>
            <person name="Marx C.J."/>
            <person name="Parnell J.J."/>
            <person name="Ramette A."/>
            <person name="Richardson P."/>
            <person name="Seeger M."/>
            <person name="Smith D."/>
            <person name="Spilker T."/>
            <person name="Sul W.J."/>
            <person name="Tsoi T.V."/>
            <person name="Ulrich L.E."/>
            <person name="Zhulin I.B."/>
            <person name="Tiedje J.M."/>
        </authorList>
    </citation>
    <scope>NUCLEOTIDE SEQUENCE [LARGE SCALE GENOMIC DNA]</scope>
    <source>
        <strain evidence="3 4">LB400</strain>
    </source>
</reference>
<feature type="domain" description="Alpha/beta hydrolase fold-3" evidence="2">
    <location>
        <begin position="76"/>
        <end position="285"/>
    </location>
</feature>
<dbReference type="STRING" id="266265.Bxe_A3606"/>
<evidence type="ECO:0000313" key="4">
    <source>
        <dbReference type="Proteomes" id="UP000001817"/>
    </source>
</evidence>
<keyword evidence="1" id="KW-0378">Hydrolase</keyword>
<dbReference type="Pfam" id="PF07859">
    <property type="entry name" value="Abhydrolase_3"/>
    <property type="match status" value="1"/>
</dbReference>
<proteinExistence type="predicted"/>
<name>Q143V6_PARXL</name>
<dbReference type="InterPro" id="IPR013094">
    <property type="entry name" value="AB_hydrolase_3"/>
</dbReference>
<dbReference type="RefSeq" id="WP_011487153.1">
    <property type="nucleotide sequence ID" value="NC_007951.1"/>
</dbReference>
<dbReference type="EMBL" id="CP000270">
    <property type="protein sequence ID" value="ABE29383.1"/>
    <property type="molecule type" value="Genomic_DNA"/>
</dbReference>
<gene>
    <name evidence="3" type="ORF">Bxe_A3606</name>
</gene>
<dbReference type="OrthoDB" id="9794445at2"/>